<dbReference type="FunFam" id="3.40.50.720:FF:000084">
    <property type="entry name" value="Short-chain dehydrogenase reductase"/>
    <property type="match status" value="1"/>
</dbReference>
<sequence length="253" mass="26823">MSLFDLTGKVAIITGSSRGIGKAIAERMAEQGAKVVISSRKAGPCEEVAAAINEQHPAAAIAVPANISSKADLQRLVDETRKAFGKVDILVCNAASNPYYGPMEGIADDQFRKILDNNIISNHWLISMVAPEMKERREGAIIIVSSIGGLRGSPIIGAYCISKAADMQLARNLAQELSPHNIRVNCIAPGLVKTDFAKALWDTPEAEIRSSQNTPLRRLGEPDDLAGAAIYLASRAGAWTTGQTIVVDGGATC</sequence>
<evidence type="ECO:0000313" key="4">
    <source>
        <dbReference type="EMBL" id="QUD86341.1"/>
    </source>
</evidence>
<dbReference type="KEGG" id="caul:KCG34_14670"/>
<dbReference type="PROSITE" id="PS00061">
    <property type="entry name" value="ADH_SHORT"/>
    <property type="match status" value="1"/>
</dbReference>
<evidence type="ECO:0000256" key="1">
    <source>
        <dbReference type="ARBA" id="ARBA00006484"/>
    </source>
</evidence>
<evidence type="ECO:0000313" key="5">
    <source>
        <dbReference type="Proteomes" id="UP000676409"/>
    </source>
</evidence>
<comment type="similarity">
    <text evidence="1">Belongs to the short-chain dehydrogenases/reductases (SDR) family.</text>
</comment>
<dbReference type="RefSeq" id="WP_211936393.1">
    <property type="nucleotide sequence ID" value="NZ_CP073078.1"/>
</dbReference>
<dbReference type="PRINTS" id="PR00081">
    <property type="entry name" value="GDHRDH"/>
</dbReference>
<dbReference type="CDD" id="cd05233">
    <property type="entry name" value="SDR_c"/>
    <property type="match status" value="1"/>
</dbReference>
<dbReference type="PANTHER" id="PTHR43943">
    <property type="entry name" value="DEHYDROGENASE/REDUCTASE (SDR FAMILY) MEMBER 4"/>
    <property type="match status" value="1"/>
</dbReference>
<gene>
    <name evidence="4" type="ORF">KCG34_14670</name>
</gene>
<accession>A0A975IUK4</accession>
<dbReference type="PRINTS" id="PR00080">
    <property type="entry name" value="SDRFAMILY"/>
</dbReference>
<dbReference type="EC" id="1.1.1.175" evidence="2"/>
<evidence type="ECO:0000256" key="3">
    <source>
        <dbReference type="ARBA" id="ARBA00069939"/>
    </source>
</evidence>
<dbReference type="AlphaFoldDB" id="A0A975IUK4"/>
<keyword evidence="5" id="KW-1185">Reference proteome</keyword>
<protein>
    <recommendedName>
        <fullName evidence="3">D-xylose 1-dehydrogenase</fullName>
        <ecNumber evidence="2">1.1.1.175</ecNumber>
    </recommendedName>
</protein>
<dbReference type="InterPro" id="IPR002347">
    <property type="entry name" value="SDR_fam"/>
</dbReference>
<dbReference type="InterPro" id="IPR036291">
    <property type="entry name" value="NAD(P)-bd_dom_sf"/>
</dbReference>
<dbReference type="EMBL" id="CP073078">
    <property type="protein sequence ID" value="QUD86341.1"/>
    <property type="molecule type" value="Genomic_DNA"/>
</dbReference>
<dbReference type="InterPro" id="IPR020904">
    <property type="entry name" value="Sc_DH/Rdtase_CS"/>
</dbReference>
<reference evidence="4" key="1">
    <citation type="submission" date="2021-04" db="EMBL/GenBank/DDBJ databases">
        <title>The complete genome sequence of Caulobacter sp. S6.</title>
        <authorList>
            <person name="Tang Y."/>
            <person name="Ouyang W."/>
            <person name="Liu Q."/>
            <person name="Huang B."/>
            <person name="Guo Z."/>
            <person name="Lei P."/>
        </authorList>
    </citation>
    <scope>NUCLEOTIDE SEQUENCE</scope>
    <source>
        <strain evidence="4">S6</strain>
    </source>
</reference>
<evidence type="ECO:0000256" key="2">
    <source>
        <dbReference type="ARBA" id="ARBA00066641"/>
    </source>
</evidence>
<dbReference type="GO" id="GO:0047838">
    <property type="term" value="F:D-xylose 1-dehydrogenase (NAD+) activity"/>
    <property type="evidence" value="ECO:0007669"/>
    <property type="project" value="UniProtKB-EC"/>
</dbReference>
<dbReference type="SUPFAM" id="SSF51735">
    <property type="entry name" value="NAD(P)-binding Rossmann-fold domains"/>
    <property type="match status" value="1"/>
</dbReference>
<name>A0A975IUK4_9CAUL</name>
<dbReference type="PANTHER" id="PTHR43943:SF2">
    <property type="entry name" value="DEHYDROGENASE_REDUCTASE 4"/>
    <property type="match status" value="1"/>
</dbReference>
<dbReference type="NCBIfam" id="NF005559">
    <property type="entry name" value="PRK07231.1"/>
    <property type="match status" value="1"/>
</dbReference>
<dbReference type="Gene3D" id="3.40.50.720">
    <property type="entry name" value="NAD(P)-binding Rossmann-like Domain"/>
    <property type="match status" value="1"/>
</dbReference>
<organism evidence="4 5">
    <name type="scientific">Phenylobacterium montanum</name>
    <dbReference type="NCBI Taxonomy" id="2823693"/>
    <lineage>
        <taxon>Bacteria</taxon>
        <taxon>Pseudomonadati</taxon>
        <taxon>Pseudomonadota</taxon>
        <taxon>Alphaproteobacteria</taxon>
        <taxon>Caulobacterales</taxon>
        <taxon>Caulobacteraceae</taxon>
        <taxon>Phenylobacterium</taxon>
    </lineage>
</organism>
<dbReference type="Pfam" id="PF13561">
    <property type="entry name" value="adh_short_C2"/>
    <property type="match status" value="1"/>
</dbReference>
<proteinExistence type="inferred from homology"/>
<dbReference type="Proteomes" id="UP000676409">
    <property type="component" value="Chromosome"/>
</dbReference>